<dbReference type="GO" id="GO:0140359">
    <property type="term" value="F:ABC-type transporter activity"/>
    <property type="evidence" value="ECO:0007669"/>
    <property type="project" value="InterPro"/>
</dbReference>
<proteinExistence type="predicted"/>
<accession>A0A0D1BT80</accession>
<gene>
    <name evidence="6" type="ORF">N495_05060</name>
</gene>
<feature type="transmembrane region" description="Helical" evidence="5">
    <location>
        <begin position="675"/>
        <end position="700"/>
    </location>
</feature>
<evidence type="ECO:0000313" key="6">
    <source>
        <dbReference type="EMBL" id="KIS22977.1"/>
    </source>
</evidence>
<reference evidence="6 7" key="1">
    <citation type="submission" date="2014-06" db="EMBL/GenBank/DDBJ databases">
        <title>Genome characterization of distinct group I Clostridium botulinum lineages.</title>
        <authorList>
            <person name="Giordani F."/>
            <person name="Anselmo A."/>
            <person name="Fillo S."/>
            <person name="Palozzi A.M."/>
            <person name="Fortunato A."/>
            <person name="Gentile B."/>
            <person name="Ciammaruconi A."/>
            <person name="Anniballi F."/>
            <person name="De Medici D."/>
            <person name="Lista F."/>
        </authorList>
    </citation>
    <scope>NUCLEOTIDE SEQUENCE [LARGE SCALE GENOMIC DNA]</scope>
    <source>
        <strain evidence="6 7">B2 450</strain>
    </source>
</reference>
<dbReference type="Proteomes" id="UP000032250">
    <property type="component" value="Unassembled WGS sequence"/>
</dbReference>
<keyword evidence="2 5" id="KW-0812">Transmembrane</keyword>
<evidence type="ECO:0000256" key="4">
    <source>
        <dbReference type="ARBA" id="ARBA00023136"/>
    </source>
</evidence>
<dbReference type="InterPro" id="IPR017501">
    <property type="entry name" value="Phage_infect_YhgE_C"/>
</dbReference>
<dbReference type="GO" id="GO:0016020">
    <property type="term" value="C:membrane"/>
    <property type="evidence" value="ECO:0007669"/>
    <property type="project" value="UniProtKB-SubCell"/>
</dbReference>
<feature type="transmembrane region" description="Helical" evidence="5">
    <location>
        <begin position="21"/>
        <end position="41"/>
    </location>
</feature>
<evidence type="ECO:0000256" key="3">
    <source>
        <dbReference type="ARBA" id="ARBA00022989"/>
    </source>
</evidence>
<feature type="transmembrane region" description="Helical" evidence="5">
    <location>
        <begin position="565"/>
        <end position="590"/>
    </location>
</feature>
<dbReference type="EMBL" id="JXSU01000007">
    <property type="protein sequence ID" value="KIS22977.1"/>
    <property type="molecule type" value="Genomic_DNA"/>
</dbReference>
<dbReference type="PANTHER" id="PTHR43077">
    <property type="entry name" value="TRANSPORT PERMEASE YVFS-RELATED"/>
    <property type="match status" value="1"/>
</dbReference>
<keyword evidence="3 5" id="KW-1133">Transmembrane helix</keyword>
<organism evidence="6 7">
    <name type="scientific">Clostridium botulinum B2 450</name>
    <dbReference type="NCBI Taxonomy" id="1379739"/>
    <lineage>
        <taxon>Bacteria</taxon>
        <taxon>Bacillati</taxon>
        <taxon>Bacillota</taxon>
        <taxon>Clostridia</taxon>
        <taxon>Eubacteriales</taxon>
        <taxon>Clostridiaceae</taxon>
        <taxon>Clostridium</taxon>
    </lineage>
</organism>
<feature type="transmembrane region" description="Helical" evidence="5">
    <location>
        <begin position="525"/>
        <end position="544"/>
    </location>
</feature>
<comment type="subcellular location">
    <subcellularLocation>
        <location evidence="1">Membrane</location>
        <topology evidence="1">Multi-pass membrane protein</topology>
    </subcellularLocation>
</comment>
<evidence type="ECO:0000256" key="5">
    <source>
        <dbReference type="SAM" id="Phobius"/>
    </source>
</evidence>
<evidence type="ECO:0000256" key="1">
    <source>
        <dbReference type="ARBA" id="ARBA00004141"/>
    </source>
</evidence>
<dbReference type="HOGENOM" id="CLU_004534_2_0_9"/>
<dbReference type="RefSeq" id="WP_003489315.1">
    <property type="nucleotide sequence ID" value="NZ_JXSU01000007.1"/>
</dbReference>
<sequence>MNRFKNIIKVYKRDIKSLNKNFIAIIIILGVCVLPSLYAWVNIKACWDPYENTSTVPIAVINNDKGTDFEGKELNVGNEMVKKLKSNDKIGWKFTNKKEADMGVIDGTYYASIEIPEDFSADIVSVLSDNPKHPEIIYKVDTKENPVAAKITGMAKNTLINEITTTFITTVNKTVFSSINGIGKDLEKNKNEIIKLKESIISMNRNMDLILTGLESVNTNSKNLNEYLSVVKTTFPEITKGLENINSKSSNTNETINQTNNIFNNSLNNISVILRQAISTNNRVQSVLDNLIVLNNESSSNEANSSIANLIMDIDSTNKNVDSMIEFLEKINNTKPNTEVSKFIVSLNNVKGALNEEKQKLLKIQEIASNSSKVNENSINELKRNISNTNKQIESVMNVFNSNIRQELGSIINNFKNSIQDASKLIKAGNGLNTQIEKLLATSTKGADLSAKLSKELIDKLTEYKGVIGEISKKLELVSNDDLIQIISVLQNNPMLMSQTAAYPFNIKEEAVYTIPNYGSAMTPVYSVLALWVGTLILVSLLKTEVVDFEGSENITIRQKYFGKMLTFITLAAMQGFIVAVGNKVILGVYTVNFPLMLAFSVVSSIIFVIITYTLVAIFGKFGNALAIVFMILQLAGSGGTYPIQVDPLIFRILQPFFPFTYSIGGFREAIGGPLVSSVILDFIMLILMGGIFVLIGFFLKSPLHHKISKFDEDFKASGISE</sequence>
<dbReference type="Gene3D" id="3.40.1710.10">
    <property type="entry name" value="abc type-2 transporter like domain"/>
    <property type="match status" value="1"/>
</dbReference>
<feature type="transmembrane region" description="Helical" evidence="5">
    <location>
        <begin position="625"/>
        <end position="644"/>
    </location>
</feature>
<dbReference type="PATRIC" id="fig|1379739.3.peg.1334"/>
<evidence type="ECO:0000313" key="7">
    <source>
        <dbReference type="Proteomes" id="UP000032250"/>
    </source>
</evidence>
<feature type="transmembrane region" description="Helical" evidence="5">
    <location>
        <begin position="596"/>
        <end position="618"/>
    </location>
</feature>
<dbReference type="NCBIfam" id="TIGR03062">
    <property type="entry name" value="pip_yhgE_Cterm"/>
    <property type="match status" value="1"/>
</dbReference>
<protein>
    <submittedName>
        <fullName evidence="6">Phage infection protein</fullName>
    </submittedName>
</protein>
<dbReference type="OrthoDB" id="9811483at2"/>
<comment type="caution">
    <text evidence="6">The sequence shown here is derived from an EMBL/GenBank/DDBJ whole genome shotgun (WGS) entry which is preliminary data.</text>
</comment>
<dbReference type="InterPro" id="IPR017500">
    <property type="entry name" value="Phage_infect_YhgE_N"/>
</dbReference>
<dbReference type="PANTHER" id="PTHR43077:SF10">
    <property type="entry name" value="TRANSPORT PERMEASE PROTEIN"/>
    <property type="match status" value="1"/>
</dbReference>
<evidence type="ECO:0000256" key="2">
    <source>
        <dbReference type="ARBA" id="ARBA00022692"/>
    </source>
</evidence>
<dbReference type="NCBIfam" id="TIGR03061">
    <property type="entry name" value="pip_yhgE_Nterm"/>
    <property type="match status" value="1"/>
</dbReference>
<dbReference type="InterPro" id="IPR051328">
    <property type="entry name" value="T7SS_ABC-Transporter"/>
</dbReference>
<dbReference type="AlphaFoldDB" id="A0A0D1BT80"/>
<name>A0A0D1BT80_CLOBO</name>
<keyword evidence="4 5" id="KW-0472">Membrane</keyword>